<accession>A0AAU8CK66</accession>
<dbReference type="RefSeq" id="WP_353640756.1">
    <property type="nucleotide sequence ID" value="NZ_CP159253.1"/>
</dbReference>
<protein>
    <submittedName>
        <fullName evidence="1">Uncharacterized protein</fullName>
    </submittedName>
</protein>
<gene>
    <name evidence="1" type="ORF">ABVK50_15255</name>
</gene>
<evidence type="ECO:0000313" key="1">
    <source>
        <dbReference type="EMBL" id="XCG46676.1"/>
    </source>
</evidence>
<proteinExistence type="predicted"/>
<organism evidence="1">
    <name type="scientific">Mesorhizobium sp. WSM2240</name>
    <dbReference type="NCBI Taxonomy" id="3228851"/>
    <lineage>
        <taxon>Bacteria</taxon>
        <taxon>Pseudomonadati</taxon>
        <taxon>Pseudomonadota</taxon>
        <taxon>Alphaproteobacteria</taxon>
        <taxon>Hyphomicrobiales</taxon>
        <taxon>Phyllobacteriaceae</taxon>
        <taxon>Mesorhizobium</taxon>
    </lineage>
</organism>
<dbReference type="AlphaFoldDB" id="A0AAU8CK66"/>
<name>A0AAU8CK66_9HYPH</name>
<reference evidence="1" key="1">
    <citation type="submission" date="2024-06" db="EMBL/GenBank/DDBJ databases">
        <title>Mesorhizobium karijinii sp. nov., a symbiont of the iconic Swainsona formosa from arid Australia.</title>
        <authorList>
            <person name="Hill Y.J."/>
            <person name="Watkin E.L.J."/>
            <person name="O'Hara G.W."/>
            <person name="Terpolilli J."/>
            <person name="Tye M.L."/>
            <person name="Kohlmeier M.G."/>
        </authorList>
    </citation>
    <scope>NUCLEOTIDE SEQUENCE</scope>
    <source>
        <strain evidence="1">WSM2240</strain>
    </source>
</reference>
<sequence>MKKLLLAITAVVLVAGTGIVFGFKKSGPSQEEIAAGIGHTWNVQRVVQSAMVDGEFWVELAWKDATKANQAATEMCSLFPVATIVWEPVPGHPRSINCK</sequence>
<dbReference type="EMBL" id="CP159253">
    <property type="protein sequence ID" value="XCG46676.1"/>
    <property type="molecule type" value="Genomic_DNA"/>
</dbReference>